<keyword evidence="1" id="KW-1133">Transmembrane helix</keyword>
<dbReference type="InterPro" id="IPR042202">
    <property type="entry name" value="Duffy-ag-bd_sf"/>
</dbReference>
<keyword evidence="1" id="KW-0472">Membrane</keyword>
<keyword evidence="1" id="KW-0812">Transmembrane</keyword>
<proteinExistence type="evidence at transcript level"/>
<dbReference type="Gene3D" id="1.20.1310.20">
    <property type="entry name" value="Duffy-antigen binding domain"/>
    <property type="match status" value="1"/>
</dbReference>
<dbReference type="InterPro" id="IPR008602">
    <property type="entry name" value="Duffy-antigen-binding"/>
</dbReference>
<evidence type="ECO:0000259" key="2">
    <source>
        <dbReference type="Pfam" id="PF05424"/>
    </source>
</evidence>
<evidence type="ECO:0000313" key="4">
    <source>
        <dbReference type="EMBL" id="ACY01455.1"/>
    </source>
</evidence>
<dbReference type="VEuPathDB" id="PlasmoDB:PfSD01_120005900"/>
<organism evidence="4">
    <name type="scientific">Plasmodium falciparum</name>
    <name type="common">malaria parasite P. falciparum</name>
    <dbReference type="NCBI Taxonomy" id="5833"/>
    <lineage>
        <taxon>Eukaryota</taxon>
        <taxon>Sar</taxon>
        <taxon>Alveolata</taxon>
        <taxon>Apicomplexa</taxon>
        <taxon>Aconoidasida</taxon>
        <taxon>Haemosporida</taxon>
        <taxon>Plasmodiidae</taxon>
        <taxon>Plasmodium</taxon>
        <taxon>Plasmodium (Laverania)</taxon>
    </lineage>
</organism>
<evidence type="ECO:0000259" key="3">
    <source>
        <dbReference type="Pfam" id="PF15445"/>
    </source>
</evidence>
<dbReference type="Gene3D" id="1.20.58.830">
    <property type="match status" value="1"/>
</dbReference>
<dbReference type="AlphaFoldDB" id="D8V8R2"/>
<dbReference type="InterPro" id="IPR029211">
    <property type="entry name" value="PfEMP1_ATS"/>
</dbReference>
<accession>D8V8R2</accession>
<dbReference type="EMBL" id="GQ848082">
    <property type="protein sequence ID" value="ACY01455.1"/>
    <property type="molecule type" value="mRNA"/>
</dbReference>
<feature type="transmembrane region" description="Helical" evidence="1">
    <location>
        <begin position="383"/>
        <end position="404"/>
    </location>
</feature>
<dbReference type="Pfam" id="PF05424">
    <property type="entry name" value="Duffy_binding"/>
    <property type="match status" value="1"/>
</dbReference>
<gene>
    <name evidence="4" type="primary">var2csa</name>
</gene>
<dbReference type="Pfam" id="PF15445">
    <property type="entry name" value="ATS"/>
    <property type="match status" value="1"/>
</dbReference>
<evidence type="ECO:0000256" key="1">
    <source>
        <dbReference type="SAM" id="Phobius"/>
    </source>
</evidence>
<feature type="domain" description="Duffy-antigen binding" evidence="2">
    <location>
        <begin position="81"/>
        <end position="228"/>
    </location>
</feature>
<feature type="non-terminal residue" evidence="4">
    <location>
        <position position="469"/>
    </location>
</feature>
<protein>
    <submittedName>
        <fullName evidence="4">Erythrocyte membrane protein 1</fullName>
    </submittedName>
</protein>
<dbReference type="GO" id="GO:0016020">
    <property type="term" value="C:membrane"/>
    <property type="evidence" value="ECO:0007669"/>
    <property type="project" value="InterPro"/>
</dbReference>
<dbReference type="GO" id="GO:0046789">
    <property type="term" value="F:host cell surface receptor binding"/>
    <property type="evidence" value="ECO:0007669"/>
    <property type="project" value="InterPro"/>
</dbReference>
<sequence>LNDMQEIANDTENKQDIFKQIKEQVDIPAELEDVIYRIKNRKYNSNDYICNKYKNINVNMKKNNDNIWTDLVKNSSDINKGVLIPPRRKNLFLKIDESDICKYKKNPKLFNDFIYSSAFTEVERLKIVYGEARAKVAHSMKYSFADIGNIIKGDDMMENNSSDNIGKILGGDGVGQNEKRKAWWDMNKYHIWESMLCGYQKGKNNTHSEKLDEAWCDLPMEGDIPQFLRWFQEWTEIFCTRRNELYKNMDNECKTFRCNKNDERTGMTTCKRACQEYSNYISTKKHEYELLNYQYEKNFMINLQNKKAPEYYKDKCNNKCNCFSEYFSDSKNWENPYESINDSKLKGKCDCQKIEPITPLVPLSPPTKPEVLPPSDEPFDPTILQTTIPFGIALALGSIAFLFMKKKPKTPVDLLRVLDIHKGDYGIPTLKSSNRYIPYVSDTYKGKTYIYMEGDTSGDDDKYIWDLLY</sequence>
<feature type="non-terminal residue" evidence="4">
    <location>
        <position position="1"/>
    </location>
</feature>
<dbReference type="SUPFAM" id="SSF140924">
    <property type="entry name" value="Duffy binding domain-like"/>
    <property type="match status" value="1"/>
</dbReference>
<feature type="domain" description="Plasmodium falciparum erythrocyte membrane protein 1 acidic terminal segment" evidence="3">
    <location>
        <begin position="387"/>
        <end position="465"/>
    </location>
</feature>
<reference evidence="4" key="1">
    <citation type="journal article" date="2010" name="PLoS ONE">
        <title>Towards the rational design of a candidate vaccine against pregnancy associated malaria: conserved sequences of the DBL6epsilon domain of VAR2CSA.</title>
        <authorList>
            <person name="Badaut C."/>
            <person name="Bertin G."/>
            <person name="Rustico T."/>
            <person name="Fievet N."/>
            <person name="Massougbodji A."/>
            <person name="Gaye A."/>
            <person name="Deloron P."/>
        </authorList>
    </citation>
    <scope>NUCLEOTIDE SEQUENCE</scope>
    <source>
        <strain evidence="4">CYK58</strain>
    </source>
</reference>
<name>D8V8R2_PLAFA</name>